<dbReference type="Proteomes" id="UP000051276">
    <property type="component" value="Unassembled WGS sequence"/>
</dbReference>
<dbReference type="AlphaFoldDB" id="A0A0T5Z7P1"/>
<reference evidence="1 2" key="1">
    <citation type="submission" date="2015-11" db="EMBL/GenBank/DDBJ databases">
        <title>The genome of Candidatus Endoriftia persephone in Ridgeia piscesae and population structure of the North Eastern Pacific vestimentiferan symbionts.</title>
        <authorList>
            <person name="Perez M."/>
            <person name="Juniper K.S."/>
        </authorList>
    </citation>
    <scope>NUCLEOTIDE SEQUENCE [LARGE SCALE GENOMIC DNA]</scope>
    <source>
        <strain evidence="1">Ind10</strain>
    </source>
</reference>
<evidence type="ECO:0000313" key="1">
    <source>
        <dbReference type="EMBL" id="KRT58940.1"/>
    </source>
</evidence>
<proteinExistence type="predicted"/>
<dbReference type="EMBL" id="LMXI01000240">
    <property type="protein sequence ID" value="KRT58940.1"/>
    <property type="molecule type" value="Genomic_DNA"/>
</dbReference>
<gene>
    <name evidence="1" type="ORF">Ga0076813_14549</name>
</gene>
<accession>A0A0T5Z7P1</accession>
<sequence length="25" mass="2882">MMNSATPLIDRYTQPRVFGRGVERS</sequence>
<name>A0A0T5Z7P1_9GAMM</name>
<organism evidence="1 2">
    <name type="scientific">endosymbiont of Ridgeia piscesae</name>
    <dbReference type="NCBI Taxonomy" id="54398"/>
    <lineage>
        <taxon>Bacteria</taxon>
        <taxon>Pseudomonadati</taxon>
        <taxon>Pseudomonadota</taxon>
        <taxon>Gammaproteobacteria</taxon>
        <taxon>sulfur-oxidizing symbionts</taxon>
    </lineage>
</organism>
<evidence type="ECO:0000313" key="2">
    <source>
        <dbReference type="Proteomes" id="UP000051276"/>
    </source>
</evidence>
<comment type="caution">
    <text evidence="1">The sequence shown here is derived from an EMBL/GenBank/DDBJ whole genome shotgun (WGS) entry which is preliminary data.</text>
</comment>
<protein>
    <submittedName>
        <fullName evidence="1">Uncharacterized protein</fullName>
    </submittedName>
</protein>